<dbReference type="Gene3D" id="1.10.10.60">
    <property type="entry name" value="Homeodomain-like"/>
    <property type="match status" value="1"/>
</dbReference>
<accession>A0AAU2GZI5</accession>
<feature type="DNA-binding region" description="H-T-H motif" evidence="4">
    <location>
        <begin position="44"/>
        <end position="63"/>
    </location>
</feature>
<dbReference type="EMBL" id="CP108253">
    <property type="protein sequence ID" value="WTU41286.1"/>
    <property type="molecule type" value="Genomic_DNA"/>
</dbReference>
<evidence type="ECO:0000256" key="3">
    <source>
        <dbReference type="ARBA" id="ARBA00023163"/>
    </source>
</evidence>
<feature type="domain" description="HTH tetR-type" evidence="5">
    <location>
        <begin position="21"/>
        <end position="81"/>
    </location>
</feature>
<evidence type="ECO:0000256" key="2">
    <source>
        <dbReference type="ARBA" id="ARBA00023125"/>
    </source>
</evidence>
<organism evidence="6">
    <name type="scientific">Streptomyces sp. NBC_00060</name>
    <dbReference type="NCBI Taxonomy" id="2975636"/>
    <lineage>
        <taxon>Bacteria</taxon>
        <taxon>Bacillati</taxon>
        <taxon>Actinomycetota</taxon>
        <taxon>Actinomycetes</taxon>
        <taxon>Kitasatosporales</taxon>
        <taxon>Streptomycetaceae</taxon>
        <taxon>Streptomyces</taxon>
    </lineage>
</organism>
<dbReference type="PROSITE" id="PS50977">
    <property type="entry name" value="HTH_TETR_2"/>
    <property type="match status" value="1"/>
</dbReference>
<dbReference type="InterPro" id="IPR009057">
    <property type="entry name" value="Homeodomain-like_sf"/>
</dbReference>
<keyword evidence="2 4" id="KW-0238">DNA-binding</keyword>
<dbReference type="AlphaFoldDB" id="A0AAU2GZI5"/>
<dbReference type="GO" id="GO:0003700">
    <property type="term" value="F:DNA-binding transcription factor activity"/>
    <property type="evidence" value="ECO:0007669"/>
    <property type="project" value="TreeGrafter"/>
</dbReference>
<evidence type="ECO:0000313" key="6">
    <source>
        <dbReference type="EMBL" id="WTU41286.1"/>
    </source>
</evidence>
<reference evidence="6" key="1">
    <citation type="submission" date="2022-10" db="EMBL/GenBank/DDBJ databases">
        <title>The complete genomes of actinobacterial strains from the NBC collection.</title>
        <authorList>
            <person name="Joergensen T.S."/>
            <person name="Alvarez Arevalo M."/>
            <person name="Sterndorff E.B."/>
            <person name="Faurdal D."/>
            <person name="Vuksanovic O."/>
            <person name="Mourched A.-S."/>
            <person name="Charusanti P."/>
            <person name="Shaw S."/>
            <person name="Blin K."/>
            <person name="Weber T."/>
        </authorList>
    </citation>
    <scope>NUCLEOTIDE SEQUENCE</scope>
    <source>
        <strain evidence="6">NBC_00060</strain>
    </source>
</reference>
<protein>
    <submittedName>
        <fullName evidence="6">TetR/AcrR family transcriptional regulator</fullName>
    </submittedName>
</protein>
<dbReference type="GO" id="GO:0000976">
    <property type="term" value="F:transcription cis-regulatory region binding"/>
    <property type="evidence" value="ECO:0007669"/>
    <property type="project" value="TreeGrafter"/>
</dbReference>
<evidence type="ECO:0000256" key="4">
    <source>
        <dbReference type="PROSITE-ProRule" id="PRU00335"/>
    </source>
</evidence>
<keyword evidence="1" id="KW-0805">Transcription regulation</keyword>
<dbReference type="InterPro" id="IPR001647">
    <property type="entry name" value="HTH_TetR"/>
</dbReference>
<dbReference type="SUPFAM" id="SSF46689">
    <property type="entry name" value="Homeodomain-like"/>
    <property type="match status" value="1"/>
</dbReference>
<name>A0AAU2GZI5_9ACTN</name>
<dbReference type="PRINTS" id="PR00455">
    <property type="entry name" value="HTHTETR"/>
</dbReference>
<dbReference type="Gene3D" id="1.10.357.10">
    <property type="entry name" value="Tetracycline Repressor, domain 2"/>
    <property type="match status" value="1"/>
</dbReference>
<dbReference type="Pfam" id="PF00440">
    <property type="entry name" value="TetR_N"/>
    <property type="match status" value="1"/>
</dbReference>
<dbReference type="PANTHER" id="PTHR30055:SF234">
    <property type="entry name" value="HTH-TYPE TRANSCRIPTIONAL REGULATOR BETI"/>
    <property type="match status" value="1"/>
</dbReference>
<dbReference type="PANTHER" id="PTHR30055">
    <property type="entry name" value="HTH-TYPE TRANSCRIPTIONAL REGULATOR RUTR"/>
    <property type="match status" value="1"/>
</dbReference>
<sequence>MAEYVEKPAPAHMGLRERKKWQTRRRLMATALDLFAQRGYDKVSVAEIAEAADVSKMTVFNHFESKEDLALRPMEEHSGDVVRAVRERPAGESAVVAVRAHYLAAVEARDASIGLSDDAIVLQLLRLIMETPVLLNRARTALVRSSDLVAEALGEETGDRVLARVAAAQLMGTRATLVSENHRRLLLGDPAEDIVPDAVRLATRAFDLVEFGLGDFATKG</sequence>
<evidence type="ECO:0000256" key="1">
    <source>
        <dbReference type="ARBA" id="ARBA00023015"/>
    </source>
</evidence>
<keyword evidence="3" id="KW-0804">Transcription</keyword>
<dbReference type="InterPro" id="IPR050109">
    <property type="entry name" value="HTH-type_TetR-like_transc_reg"/>
</dbReference>
<evidence type="ECO:0000259" key="5">
    <source>
        <dbReference type="PROSITE" id="PS50977"/>
    </source>
</evidence>
<gene>
    <name evidence="6" type="ORF">OHV25_17675</name>
</gene>
<proteinExistence type="predicted"/>